<evidence type="ECO:0000313" key="1">
    <source>
        <dbReference type="EMBL" id="KAJ7726508.1"/>
    </source>
</evidence>
<gene>
    <name evidence="1" type="ORF">B0H16DRAFT_1698003</name>
</gene>
<proteinExistence type="predicted"/>
<keyword evidence="2" id="KW-1185">Reference proteome</keyword>
<dbReference type="Proteomes" id="UP001215598">
    <property type="component" value="Unassembled WGS sequence"/>
</dbReference>
<name>A0AAD7HRH9_9AGAR</name>
<evidence type="ECO:0000313" key="2">
    <source>
        <dbReference type="Proteomes" id="UP001215598"/>
    </source>
</evidence>
<dbReference type="EMBL" id="JARKIB010000186">
    <property type="protein sequence ID" value="KAJ7726508.1"/>
    <property type="molecule type" value="Genomic_DNA"/>
</dbReference>
<protein>
    <submittedName>
        <fullName evidence="1">Uncharacterized protein</fullName>
    </submittedName>
</protein>
<sequence>MASRNMQFPDHHVGVDVEDTTVFVPRDRNTLYWVSPVAPLTSLARCRFSDHLGNKKKLELSQLILSGKQYQERRAPMRGRTDGLEGEDRRVSEAIRISQSWAAIVFARVALWPGACLFDASFGSKRDFTKLGWYSVCICRGISLVNIAPNSDSWTDKFSLLYSTMTGGRKSDSETQRPKVVTSKTHIQRQCLGVPDSVVRRDSLRKCSATSSPFHGVFNEQKFLSVLVLLHSLQALEILRLQCPPQASDFRRKLIQTDYFVVILSNYLKSSAIYSSFSLALPIPSWFARNSV</sequence>
<organism evidence="1 2">
    <name type="scientific">Mycena metata</name>
    <dbReference type="NCBI Taxonomy" id="1033252"/>
    <lineage>
        <taxon>Eukaryota</taxon>
        <taxon>Fungi</taxon>
        <taxon>Dikarya</taxon>
        <taxon>Basidiomycota</taxon>
        <taxon>Agaricomycotina</taxon>
        <taxon>Agaricomycetes</taxon>
        <taxon>Agaricomycetidae</taxon>
        <taxon>Agaricales</taxon>
        <taxon>Marasmiineae</taxon>
        <taxon>Mycenaceae</taxon>
        <taxon>Mycena</taxon>
    </lineage>
</organism>
<accession>A0AAD7HRH9</accession>
<reference evidence="1" key="1">
    <citation type="submission" date="2023-03" db="EMBL/GenBank/DDBJ databases">
        <title>Massive genome expansion in bonnet fungi (Mycena s.s.) driven by repeated elements and novel gene families across ecological guilds.</title>
        <authorList>
            <consortium name="Lawrence Berkeley National Laboratory"/>
            <person name="Harder C.B."/>
            <person name="Miyauchi S."/>
            <person name="Viragh M."/>
            <person name="Kuo A."/>
            <person name="Thoen E."/>
            <person name="Andreopoulos B."/>
            <person name="Lu D."/>
            <person name="Skrede I."/>
            <person name="Drula E."/>
            <person name="Henrissat B."/>
            <person name="Morin E."/>
            <person name="Kohler A."/>
            <person name="Barry K."/>
            <person name="LaButti K."/>
            <person name="Morin E."/>
            <person name="Salamov A."/>
            <person name="Lipzen A."/>
            <person name="Mereny Z."/>
            <person name="Hegedus B."/>
            <person name="Baldrian P."/>
            <person name="Stursova M."/>
            <person name="Weitz H."/>
            <person name="Taylor A."/>
            <person name="Grigoriev I.V."/>
            <person name="Nagy L.G."/>
            <person name="Martin F."/>
            <person name="Kauserud H."/>
        </authorList>
    </citation>
    <scope>NUCLEOTIDE SEQUENCE</scope>
    <source>
        <strain evidence="1">CBHHK182m</strain>
    </source>
</reference>
<comment type="caution">
    <text evidence="1">The sequence shown here is derived from an EMBL/GenBank/DDBJ whole genome shotgun (WGS) entry which is preliminary data.</text>
</comment>
<dbReference type="AlphaFoldDB" id="A0AAD7HRH9"/>